<gene>
    <name evidence="2" type="ORF">LACBIDRAFT_324522</name>
</gene>
<feature type="compositionally biased region" description="Polar residues" evidence="1">
    <location>
        <begin position="193"/>
        <end position="221"/>
    </location>
</feature>
<feature type="compositionally biased region" description="Basic and acidic residues" evidence="1">
    <location>
        <begin position="301"/>
        <end position="312"/>
    </location>
</feature>
<dbReference type="RefSeq" id="XP_001878345.1">
    <property type="nucleotide sequence ID" value="XM_001878310.1"/>
</dbReference>
<name>B0D258_LACBS</name>
<feature type="region of interest" description="Disordered" evidence="1">
    <location>
        <begin position="132"/>
        <end position="325"/>
    </location>
</feature>
<dbReference type="AlphaFoldDB" id="B0D258"/>
<proteinExistence type="predicted"/>
<accession>B0D258</accession>
<feature type="compositionally biased region" description="Pro residues" evidence="1">
    <location>
        <begin position="176"/>
        <end position="191"/>
    </location>
</feature>
<dbReference type="Proteomes" id="UP000001194">
    <property type="component" value="Unassembled WGS sequence"/>
</dbReference>
<dbReference type="KEGG" id="lbc:LACBIDRAFT_324522"/>
<sequence>MHVENGEFGLGAGSYHDVHGGVDSPRFFSPNRKPAAKLAIQTLSSKNNMNRIFESGREHTYSCKMRLICGSYFYRALEVLFRRVKERNLCLQALTSGQDFPFGDFFSMAANRFLMLTAFALCAIQLANTGPVPRPSTSCDTQQVPPSAIPSPVNGPTPVQLLDPYAPKSPADPVKSSPPPASNPPAGPVPTYPSESNATLKGPNGPSTNNPVPNGSATTRPVPNDPPKGVPTQGYSAGPAVASSLPVGGPPAKDLPQGDRAPKQPGGSSPLKGGPVTNKSPETAPPSNYLVGPGNHQATLQDREEANIEGERMTQSPSCDHKTVA</sequence>
<keyword evidence="3" id="KW-1185">Reference proteome</keyword>
<evidence type="ECO:0000256" key="1">
    <source>
        <dbReference type="SAM" id="MobiDB-lite"/>
    </source>
</evidence>
<dbReference type="EMBL" id="DS547096">
    <property type="protein sequence ID" value="EDR11044.1"/>
    <property type="molecule type" value="Genomic_DNA"/>
</dbReference>
<dbReference type="GeneID" id="6073776"/>
<organism evidence="3">
    <name type="scientific">Laccaria bicolor (strain S238N-H82 / ATCC MYA-4686)</name>
    <name type="common">Bicoloured deceiver</name>
    <name type="synonym">Laccaria laccata var. bicolor</name>
    <dbReference type="NCBI Taxonomy" id="486041"/>
    <lineage>
        <taxon>Eukaryota</taxon>
        <taxon>Fungi</taxon>
        <taxon>Dikarya</taxon>
        <taxon>Basidiomycota</taxon>
        <taxon>Agaricomycotina</taxon>
        <taxon>Agaricomycetes</taxon>
        <taxon>Agaricomycetidae</taxon>
        <taxon>Agaricales</taxon>
        <taxon>Agaricineae</taxon>
        <taxon>Hydnangiaceae</taxon>
        <taxon>Laccaria</taxon>
    </lineage>
</organism>
<reference evidence="2 3" key="1">
    <citation type="journal article" date="2008" name="Nature">
        <title>The genome of Laccaria bicolor provides insights into mycorrhizal symbiosis.</title>
        <authorList>
            <person name="Martin F."/>
            <person name="Aerts A."/>
            <person name="Ahren D."/>
            <person name="Brun A."/>
            <person name="Danchin E.G.J."/>
            <person name="Duchaussoy F."/>
            <person name="Gibon J."/>
            <person name="Kohler A."/>
            <person name="Lindquist E."/>
            <person name="Pereda V."/>
            <person name="Salamov A."/>
            <person name="Shapiro H.J."/>
            <person name="Wuyts J."/>
            <person name="Blaudez D."/>
            <person name="Buee M."/>
            <person name="Brokstein P."/>
            <person name="Canbaeck B."/>
            <person name="Cohen D."/>
            <person name="Courty P.E."/>
            <person name="Coutinho P.M."/>
            <person name="Delaruelle C."/>
            <person name="Detter J.C."/>
            <person name="Deveau A."/>
            <person name="DiFazio S."/>
            <person name="Duplessis S."/>
            <person name="Fraissinet-Tachet L."/>
            <person name="Lucic E."/>
            <person name="Frey-Klett P."/>
            <person name="Fourrey C."/>
            <person name="Feussner I."/>
            <person name="Gay G."/>
            <person name="Grimwood J."/>
            <person name="Hoegger P.J."/>
            <person name="Jain P."/>
            <person name="Kilaru S."/>
            <person name="Labbe J."/>
            <person name="Lin Y.C."/>
            <person name="Legue V."/>
            <person name="Le Tacon F."/>
            <person name="Marmeisse R."/>
            <person name="Melayah D."/>
            <person name="Montanini B."/>
            <person name="Muratet M."/>
            <person name="Nehls U."/>
            <person name="Niculita-Hirzel H."/>
            <person name="Oudot-Le Secq M.P."/>
            <person name="Peter M."/>
            <person name="Quesneville H."/>
            <person name="Rajashekar B."/>
            <person name="Reich M."/>
            <person name="Rouhier N."/>
            <person name="Schmutz J."/>
            <person name="Yin T."/>
            <person name="Chalot M."/>
            <person name="Henrissat B."/>
            <person name="Kuees U."/>
            <person name="Lucas S."/>
            <person name="Van de Peer Y."/>
            <person name="Podila G.K."/>
            <person name="Polle A."/>
            <person name="Pukkila P.J."/>
            <person name="Richardson P.M."/>
            <person name="Rouze P."/>
            <person name="Sanders I.R."/>
            <person name="Stajich J.E."/>
            <person name="Tunlid A."/>
            <person name="Tuskan G."/>
            <person name="Grigoriev I.V."/>
        </authorList>
    </citation>
    <scope>NUCLEOTIDE SEQUENCE [LARGE SCALE GENOMIC DNA]</scope>
    <source>
        <strain evidence="3">S238N-H82 / ATCC MYA-4686</strain>
    </source>
</reference>
<evidence type="ECO:0000313" key="2">
    <source>
        <dbReference type="EMBL" id="EDR11044.1"/>
    </source>
</evidence>
<feature type="compositionally biased region" description="Polar residues" evidence="1">
    <location>
        <begin position="135"/>
        <end position="145"/>
    </location>
</feature>
<protein>
    <submittedName>
        <fullName evidence="2">Predicted protein</fullName>
    </submittedName>
</protein>
<dbReference type="STRING" id="486041.B0D258"/>
<dbReference type="InParanoid" id="B0D258"/>
<evidence type="ECO:0000313" key="3">
    <source>
        <dbReference type="Proteomes" id="UP000001194"/>
    </source>
</evidence>
<dbReference type="HOGENOM" id="CLU_855475_0_0_1"/>